<dbReference type="Pfam" id="PF25989">
    <property type="entry name" value="YknX_C"/>
    <property type="match status" value="1"/>
</dbReference>
<dbReference type="NCBIfam" id="TIGR01730">
    <property type="entry name" value="RND_mfp"/>
    <property type="match status" value="1"/>
</dbReference>
<keyword evidence="7" id="KW-1185">Reference proteome</keyword>
<dbReference type="Pfam" id="PF25973">
    <property type="entry name" value="BSH_CzcB"/>
    <property type="match status" value="1"/>
</dbReference>
<dbReference type="Gene3D" id="2.40.420.20">
    <property type="match status" value="1"/>
</dbReference>
<evidence type="ECO:0000259" key="3">
    <source>
        <dbReference type="Pfam" id="PF25954"/>
    </source>
</evidence>
<gene>
    <name evidence="6" type="ORF">ACFOMD_13200</name>
</gene>
<evidence type="ECO:0000313" key="6">
    <source>
        <dbReference type="EMBL" id="MFC3713534.1"/>
    </source>
</evidence>
<dbReference type="SUPFAM" id="SSF111369">
    <property type="entry name" value="HlyD-like secretion proteins"/>
    <property type="match status" value="1"/>
</dbReference>
<sequence length="388" mass="40477">MNMHAPIRADGSADADEAQGFVARNRRILIVGVLVAAALAWAATKFLGGGDDAPAEEAKAPRVSVVVPGVASVAAEVRVSGAVAARREMPVGVQGEGGMVTAVLVEAGDTVRAGQVMARLDRAVQAQQVAQLTASVQQARADLALSQSELDRALTLVEKGFISKADIDRRTATRDSNAARVRVVSAQLGESQARLARLDIRAPGAGLVLARDVEPGQIVSAGGMPLFKIAQNGAMEMKARVAEQDLARLRRGMPATVQLVGSPREFGGEIWLLEPVIDAQTRQGEARIALVNDPELRVGAFANARIAAGTAQQPKLPQSAVLADTKGPYVFVVGSDNKVTRRDVKTGEVGETGIAIASGLTGNEKVVLSAGAFLNEGETIDPVLQAKR</sequence>
<proteinExistence type="inferred from homology"/>
<organism evidence="6 7">
    <name type="scientific">Sphingoaurantiacus capsulatus</name>
    <dbReference type="NCBI Taxonomy" id="1771310"/>
    <lineage>
        <taxon>Bacteria</taxon>
        <taxon>Pseudomonadati</taxon>
        <taxon>Pseudomonadota</taxon>
        <taxon>Alphaproteobacteria</taxon>
        <taxon>Sphingomonadales</taxon>
        <taxon>Sphingosinicellaceae</taxon>
        <taxon>Sphingoaurantiacus</taxon>
    </lineage>
</organism>
<keyword evidence="2" id="KW-0472">Membrane</keyword>
<comment type="similarity">
    <text evidence="1">Belongs to the membrane fusion protein (MFP) (TC 8.A.1) family.</text>
</comment>
<evidence type="ECO:0000313" key="7">
    <source>
        <dbReference type="Proteomes" id="UP001595615"/>
    </source>
</evidence>
<name>A0ABV7XFQ7_9SPHN</name>
<evidence type="ECO:0000256" key="2">
    <source>
        <dbReference type="SAM" id="Phobius"/>
    </source>
</evidence>
<dbReference type="InterPro" id="IPR058647">
    <property type="entry name" value="BSH_CzcB-like"/>
</dbReference>
<dbReference type="Gene3D" id="2.40.50.100">
    <property type="match status" value="1"/>
</dbReference>
<comment type="caution">
    <text evidence="6">The sequence shown here is derived from an EMBL/GenBank/DDBJ whole genome shotgun (WGS) entry which is preliminary data.</text>
</comment>
<dbReference type="PANTHER" id="PTHR30469">
    <property type="entry name" value="MULTIDRUG RESISTANCE PROTEIN MDTA"/>
    <property type="match status" value="1"/>
</dbReference>
<evidence type="ECO:0000259" key="4">
    <source>
        <dbReference type="Pfam" id="PF25973"/>
    </source>
</evidence>
<feature type="domain" description="CzcB-like barrel-sandwich hybrid" evidence="4">
    <location>
        <begin position="97"/>
        <end position="222"/>
    </location>
</feature>
<dbReference type="EMBL" id="JBHRXV010000011">
    <property type="protein sequence ID" value="MFC3713534.1"/>
    <property type="molecule type" value="Genomic_DNA"/>
</dbReference>
<dbReference type="InterPro" id="IPR058637">
    <property type="entry name" value="YknX-like_C"/>
</dbReference>
<feature type="domain" description="CusB-like beta-barrel" evidence="3">
    <location>
        <begin position="238"/>
        <end position="308"/>
    </location>
</feature>
<dbReference type="InterPro" id="IPR006143">
    <property type="entry name" value="RND_pump_MFP"/>
</dbReference>
<evidence type="ECO:0000256" key="1">
    <source>
        <dbReference type="ARBA" id="ARBA00009477"/>
    </source>
</evidence>
<dbReference type="InterPro" id="IPR058792">
    <property type="entry name" value="Beta-barrel_RND_2"/>
</dbReference>
<evidence type="ECO:0000259" key="5">
    <source>
        <dbReference type="Pfam" id="PF25989"/>
    </source>
</evidence>
<keyword evidence="2" id="KW-1133">Transmembrane helix</keyword>
<dbReference type="PANTHER" id="PTHR30469:SF15">
    <property type="entry name" value="HLYD FAMILY OF SECRETION PROTEINS"/>
    <property type="match status" value="1"/>
</dbReference>
<keyword evidence="2" id="KW-0812">Transmembrane</keyword>
<feature type="domain" description="YknX-like C-terminal permuted SH3-like" evidence="5">
    <location>
        <begin position="315"/>
        <end position="380"/>
    </location>
</feature>
<dbReference type="RefSeq" id="WP_380862121.1">
    <property type="nucleotide sequence ID" value="NZ_JBHRXV010000011.1"/>
</dbReference>
<dbReference type="Gene3D" id="1.10.287.470">
    <property type="entry name" value="Helix hairpin bin"/>
    <property type="match status" value="1"/>
</dbReference>
<dbReference type="Proteomes" id="UP001595615">
    <property type="component" value="Unassembled WGS sequence"/>
</dbReference>
<protein>
    <submittedName>
        <fullName evidence="6">Efflux RND transporter periplasmic adaptor subunit</fullName>
    </submittedName>
</protein>
<reference evidence="7" key="1">
    <citation type="journal article" date="2019" name="Int. J. Syst. Evol. Microbiol.">
        <title>The Global Catalogue of Microorganisms (GCM) 10K type strain sequencing project: providing services to taxonomists for standard genome sequencing and annotation.</title>
        <authorList>
            <consortium name="The Broad Institute Genomics Platform"/>
            <consortium name="The Broad Institute Genome Sequencing Center for Infectious Disease"/>
            <person name="Wu L."/>
            <person name="Ma J."/>
        </authorList>
    </citation>
    <scope>NUCLEOTIDE SEQUENCE [LARGE SCALE GENOMIC DNA]</scope>
    <source>
        <strain evidence="7">KCTC 42644</strain>
    </source>
</reference>
<dbReference type="Pfam" id="PF25954">
    <property type="entry name" value="Beta-barrel_RND_2"/>
    <property type="match status" value="1"/>
</dbReference>
<accession>A0ABV7XFQ7</accession>
<feature type="transmembrane region" description="Helical" evidence="2">
    <location>
        <begin position="28"/>
        <end position="48"/>
    </location>
</feature>
<dbReference type="Gene3D" id="2.40.30.170">
    <property type="match status" value="1"/>
</dbReference>